<evidence type="ECO:0000313" key="8">
    <source>
        <dbReference type="EMBL" id="KAK7853494.1"/>
    </source>
</evidence>
<feature type="compositionally biased region" description="Polar residues" evidence="6">
    <location>
        <begin position="100"/>
        <end position="109"/>
    </location>
</feature>
<dbReference type="EMBL" id="PKMF04000065">
    <property type="protein sequence ID" value="KAK7853494.1"/>
    <property type="molecule type" value="Genomic_DNA"/>
</dbReference>
<dbReference type="GO" id="GO:0005773">
    <property type="term" value="C:vacuole"/>
    <property type="evidence" value="ECO:0007669"/>
    <property type="project" value="UniProtKB-SubCell"/>
</dbReference>
<dbReference type="InterPro" id="IPR018119">
    <property type="entry name" value="Strictosidine_synth_cons-reg"/>
</dbReference>
<dbReference type="Proteomes" id="UP000237347">
    <property type="component" value="Unassembled WGS sequence"/>
</dbReference>
<comment type="caution">
    <text evidence="8">The sequence shown here is derived from an EMBL/GenBank/DDBJ whole genome shotgun (WGS) entry which is preliminary data.</text>
</comment>
<dbReference type="PANTHER" id="PTHR10426">
    <property type="entry name" value="STRICTOSIDINE SYNTHASE-RELATED"/>
    <property type="match status" value="1"/>
</dbReference>
<sequence>MDESKKPDSASPPRPSNAAIKKQRRSWPFTLFVTVLVPVVAATTLYQLDSFDPAPLPPSELNSHVITVPTRSDQMLRVSEFVGLGNLIGPEDIAYDAKQKNQSLSSTAMDESKKPDSASLPRPSNAAIKKQRRSWPFTLFVTVLVPVAAATMLYQLDSFDPAPPPPSELNSHVITVPTRSDQMLRVSEFVGLGNLIGPEDIAYDARSGVIYTGCHDGWISRVTVNDSAADSVVEKWINTGGRPLGIGFGHNNELIVADPEKGLLNVTADGVVELLTDEAEGQKFKTTDAVDQPKPPRLADGVVELLTDEAEGQKFKTTDAVDVAHNGIIYFSDASHKYRLSKFIYDILEGRPNGRLLSYDPATKTTKVLVRDLYFANGMPDNIRYDGDGQYWIGLSTSRLALWNIAFRHPFIRKILIITEKYNRRPRMEKDSGVMSRSALWNIAFRHPFIRKILIIMEKYNRRPRMEKDSGVMVIDLEGNPIAHYHDPELSLISSGMKIGNYLYCGSSRLALWNIAFRHPFIRKILIITEKYNRRPRMEKDSGVMVIDLEGNPIAHYHDPELSLISSGMKIGNYLYCAFDVKSATLLYQLHSFDPAPLPPSELTRHVITVPTQNDHMLRVSEFVGVGNLIGPEDIAYDAKSGVIYTGCADGWISRVTVNDSAADSVVEKWVNTGGRPLGIAFGHNNELVVADPEKGLLNVTADGLVELLTDEADGQKFKTTDAVDVAHNGMIYFTDASYKYGLSDFIWTPWRVSPMVDF</sequence>
<name>A0AAW0LPU5_QUESU</name>
<accession>A0AAW0LPU5</accession>
<dbReference type="InterPro" id="IPR011042">
    <property type="entry name" value="6-blade_b-propeller_TolB-like"/>
</dbReference>
<keyword evidence="4" id="KW-0926">Vacuole</keyword>
<dbReference type="GO" id="GO:0012505">
    <property type="term" value="C:endomembrane system"/>
    <property type="evidence" value="ECO:0007669"/>
    <property type="project" value="TreeGrafter"/>
</dbReference>
<evidence type="ECO:0000256" key="4">
    <source>
        <dbReference type="ARBA" id="ARBA00022554"/>
    </source>
</evidence>
<dbReference type="SUPFAM" id="SSF63829">
    <property type="entry name" value="Calcium-dependent phosphotriesterase"/>
    <property type="match status" value="2"/>
</dbReference>
<keyword evidence="3" id="KW-0597">Phosphoprotein</keyword>
<protein>
    <submittedName>
        <fullName evidence="8">Protein strictosidine synthase-like 5</fullName>
    </submittedName>
</protein>
<reference evidence="8 9" key="1">
    <citation type="journal article" date="2018" name="Sci. Data">
        <title>The draft genome sequence of cork oak.</title>
        <authorList>
            <person name="Ramos A.M."/>
            <person name="Usie A."/>
            <person name="Barbosa P."/>
            <person name="Barros P.M."/>
            <person name="Capote T."/>
            <person name="Chaves I."/>
            <person name="Simoes F."/>
            <person name="Abreu I."/>
            <person name="Carrasquinho I."/>
            <person name="Faro C."/>
            <person name="Guimaraes J.B."/>
            <person name="Mendonca D."/>
            <person name="Nobrega F."/>
            <person name="Rodrigues L."/>
            <person name="Saibo N.J.M."/>
            <person name="Varela M.C."/>
            <person name="Egas C."/>
            <person name="Matos J."/>
            <person name="Miguel C.M."/>
            <person name="Oliveira M.M."/>
            <person name="Ricardo C.P."/>
            <person name="Goncalves S."/>
        </authorList>
    </citation>
    <scope>NUCLEOTIDE SEQUENCE [LARGE SCALE GENOMIC DNA]</scope>
    <source>
        <strain evidence="9">cv. HL8</strain>
    </source>
</reference>
<dbReference type="Pfam" id="PF03088">
    <property type="entry name" value="Str_synth"/>
    <property type="match status" value="1"/>
</dbReference>
<dbReference type="GO" id="GO:0016787">
    <property type="term" value="F:hydrolase activity"/>
    <property type="evidence" value="ECO:0007669"/>
    <property type="project" value="TreeGrafter"/>
</dbReference>
<gene>
    <name evidence="8" type="primary">SSL5_0</name>
    <name evidence="8" type="ORF">CFP56_035757</name>
</gene>
<evidence type="ECO:0000256" key="3">
    <source>
        <dbReference type="ARBA" id="ARBA00022553"/>
    </source>
</evidence>
<evidence type="ECO:0000256" key="6">
    <source>
        <dbReference type="SAM" id="MobiDB-lite"/>
    </source>
</evidence>
<evidence type="ECO:0000256" key="5">
    <source>
        <dbReference type="ARBA" id="ARBA00023180"/>
    </source>
</evidence>
<keyword evidence="9" id="KW-1185">Reference proteome</keyword>
<dbReference type="Pfam" id="PF20067">
    <property type="entry name" value="SSL_N"/>
    <property type="match status" value="2"/>
</dbReference>
<dbReference type="Gene3D" id="2.120.10.30">
    <property type="entry name" value="TolB, C-terminal domain"/>
    <property type="match status" value="3"/>
</dbReference>
<evidence type="ECO:0000259" key="7">
    <source>
        <dbReference type="Pfam" id="PF03088"/>
    </source>
</evidence>
<dbReference type="AlphaFoldDB" id="A0AAW0LPU5"/>
<feature type="region of interest" description="Disordered" evidence="6">
    <location>
        <begin position="1"/>
        <end position="21"/>
    </location>
</feature>
<dbReference type="PANTHER" id="PTHR10426:SF88">
    <property type="entry name" value="ADIPOCYTE PLASMA MEMBRANE-ASSOCIATED PROTEIN HEMOMUCIN-RELATED"/>
    <property type="match status" value="1"/>
</dbReference>
<organism evidence="8 9">
    <name type="scientific">Quercus suber</name>
    <name type="common">Cork oak</name>
    <dbReference type="NCBI Taxonomy" id="58331"/>
    <lineage>
        <taxon>Eukaryota</taxon>
        <taxon>Viridiplantae</taxon>
        <taxon>Streptophyta</taxon>
        <taxon>Embryophyta</taxon>
        <taxon>Tracheophyta</taxon>
        <taxon>Spermatophyta</taxon>
        <taxon>Magnoliopsida</taxon>
        <taxon>eudicotyledons</taxon>
        <taxon>Gunneridae</taxon>
        <taxon>Pentapetalae</taxon>
        <taxon>rosids</taxon>
        <taxon>fabids</taxon>
        <taxon>Fagales</taxon>
        <taxon>Fagaceae</taxon>
        <taxon>Quercus</taxon>
    </lineage>
</organism>
<proteinExistence type="inferred from homology"/>
<evidence type="ECO:0000256" key="1">
    <source>
        <dbReference type="ARBA" id="ARBA00004116"/>
    </source>
</evidence>
<evidence type="ECO:0000313" key="9">
    <source>
        <dbReference type="Proteomes" id="UP000237347"/>
    </source>
</evidence>
<keyword evidence="5" id="KW-0325">Glycoprotein</keyword>
<feature type="domain" description="Strictosidine synthase conserved region" evidence="7">
    <location>
        <begin position="319"/>
        <end position="379"/>
    </location>
</feature>
<comment type="similarity">
    <text evidence="2">Belongs to the strictosidine synthase family.</text>
</comment>
<feature type="region of interest" description="Disordered" evidence="6">
    <location>
        <begin position="100"/>
        <end position="127"/>
    </location>
</feature>
<comment type="subcellular location">
    <subcellularLocation>
        <location evidence="1">Vacuole</location>
    </subcellularLocation>
</comment>
<evidence type="ECO:0000256" key="2">
    <source>
        <dbReference type="ARBA" id="ARBA00009191"/>
    </source>
</evidence>